<reference evidence="5 6" key="1">
    <citation type="submission" date="2021-05" db="EMBL/GenBank/DDBJ databases">
        <authorList>
            <person name="Zahm M."/>
            <person name="Klopp C."/>
            <person name="Cabau C."/>
            <person name="Kuhl H."/>
            <person name="Suciu R."/>
            <person name="Ciorpac M."/>
            <person name="Holostenco D."/>
            <person name="Gessner J."/>
            <person name="Wuertz S."/>
            <person name="Hohne C."/>
            <person name="Stock M."/>
            <person name="Gislard M."/>
            <person name="Lluch J."/>
            <person name="Milhes M."/>
            <person name="Lampietro C."/>
            <person name="Lopez Roques C."/>
            <person name="Donnadieu C."/>
            <person name="Du K."/>
            <person name="Schartl M."/>
            <person name="Guiguen Y."/>
        </authorList>
    </citation>
    <scope>NUCLEOTIDE SEQUENCE [LARGE SCALE GENOMIC DNA]</scope>
    <source>
        <strain evidence="5">Hh-F2</strain>
        <tissue evidence="5">Blood</tissue>
    </source>
</reference>
<dbReference type="EMBL" id="JAHFZB010000010">
    <property type="protein sequence ID" value="KAK6485160.1"/>
    <property type="molecule type" value="Genomic_DNA"/>
</dbReference>
<dbReference type="SUPFAM" id="SSF53335">
    <property type="entry name" value="S-adenosyl-L-methionine-dependent methyltransferases"/>
    <property type="match status" value="1"/>
</dbReference>
<accession>A0ABR0ZK28</accession>
<protein>
    <submittedName>
        <fullName evidence="5">Histamine N-methyltransferase-like isoform X1</fullName>
    </submittedName>
</protein>
<evidence type="ECO:0000313" key="5">
    <source>
        <dbReference type="EMBL" id="KAK6485160.1"/>
    </source>
</evidence>
<keyword evidence="3" id="KW-0808">Transferase</keyword>
<dbReference type="Proteomes" id="UP001369086">
    <property type="component" value="Unassembled WGS sequence"/>
</dbReference>
<evidence type="ECO:0000256" key="4">
    <source>
        <dbReference type="ARBA" id="ARBA00022691"/>
    </source>
</evidence>
<keyword evidence="2" id="KW-0489">Methyltransferase</keyword>
<evidence type="ECO:0000256" key="2">
    <source>
        <dbReference type="ARBA" id="ARBA00022603"/>
    </source>
</evidence>
<comment type="caution">
    <text evidence="5">The sequence shown here is derived from an EMBL/GenBank/DDBJ whole genome shotgun (WGS) entry which is preliminary data.</text>
</comment>
<dbReference type="PROSITE" id="PS51597">
    <property type="entry name" value="SAM_HNMT"/>
    <property type="match status" value="1"/>
</dbReference>
<evidence type="ECO:0000256" key="1">
    <source>
        <dbReference type="ARBA" id="ARBA00011245"/>
    </source>
</evidence>
<evidence type="ECO:0000256" key="3">
    <source>
        <dbReference type="ARBA" id="ARBA00022679"/>
    </source>
</evidence>
<proteinExistence type="predicted"/>
<gene>
    <name evidence="5" type="ORF">HHUSO_G13115</name>
</gene>
<dbReference type="PIRSF" id="PIRSF016616">
    <property type="entry name" value="HHMT"/>
    <property type="match status" value="1"/>
</dbReference>
<dbReference type="Pfam" id="PF13489">
    <property type="entry name" value="Methyltransf_23"/>
    <property type="match status" value="1"/>
</dbReference>
<dbReference type="Gene3D" id="3.40.50.150">
    <property type="entry name" value="Vaccinia Virus protein VP39"/>
    <property type="match status" value="1"/>
</dbReference>
<evidence type="ECO:0000313" key="6">
    <source>
        <dbReference type="Proteomes" id="UP001369086"/>
    </source>
</evidence>
<organism evidence="5 6">
    <name type="scientific">Huso huso</name>
    <name type="common">Beluga</name>
    <name type="synonym">Acipenser huso</name>
    <dbReference type="NCBI Taxonomy" id="61971"/>
    <lineage>
        <taxon>Eukaryota</taxon>
        <taxon>Metazoa</taxon>
        <taxon>Chordata</taxon>
        <taxon>Craniata</taxon>
        <taxon>Vertebrata</taxon>
        <taxon>Euteleostomi</taxon>
        <taxon>Actinopterygii</taxon>
        <taxon>Chondrostei</taxon>
        <taxon>Acipenseriformes</taxon>
        <taxon>Acipenseridae</taxon>
        <taxon>Huso</taxon>
    </lineage>
</organism>
<dbReference type="InterPro" id="IPR016673">
    <property type="entry name" value="HHMT-like"/>
</dbReference>
<keyword evidence="6" id="KW-1185">Reference proteome</keyword>
<comment type="subunit">
    <text evidence="1">Monomer.</text>
</comment>
<sequence>MAKELKTKLDMASSMKTLLSDESRYLKSFNLFLDRSTEHKCMQVFIDEILPGELASIGDGKCSFNVLGVGSGAGAVDLQMLSKLQLKHPGASVNNEIVEPSSEQIHNYKVLVAKTPNLENVSFNWNKMTSSEYENHVKENKENKTFDFIHMIQMLYYVSDPAATIKFFHSLLGPKGKLLIILVSGTSGWSHLWKTFKHQLCFNEFSQYITTQDIKEYLDSTGLKYQHYDLPSYLDITECFTEGDEKGELLMDFLTETCEFNKTAPPDLKAEIMSFLRQPECITEKDGKIIFNNTLGAIMVEP</sequence>
<dbReference type="InterPro" id="IPR029063">
    <property type="entry name" value="SAM-dependent_MTases_sf"/>
</dbReference>
<dbReference type="CDD" id="cd02440">
    <property type="entry name" value="AdoMet_MTases"/>
    <property type="match status" value="1"/>
</dbReference>
<keyword evidence="4" id="KW-0949">S-adenosyl-L-methionine</keyword>
<name>A0ABR0ZK28_HUSHU</name>